<gene>
    <name evidence="1" type="ORF">GXW71_28945</name>
</gene>
<comment type="caution">
    <text evidence="1">The sequence shown here is derived from an EMBL/GenBank/DDBJ whole genome shotgun (WGS) entry which is preliminary data.</text>
</comment>
<accession>A0ABS5F8E5</accession>
<organism evidence="1 2">
    <name type="scientific">Plastoroseomonas hellenica</name>
    <dbReference type="NCBI Taxonomy" id="2687306"/>
    <lineage>
        <taxon>Bacteria</taxon>
        <taxon>Pseudomonadati</taxon>
        <taxon>Pseudomonadota</taxon>
        <taxon>Alphaproteobacteria</taxon>
        <taxon>Acetobacterales</taxon>
        <taxon>Acetobacteraceae</taxon>
        <taxon>Plastoroseomonas</taxon>
    </lineage>
</organism>
<sequence>MSESEPNDAALLAGFWQVVALRGWHGVTMGRVAEEAGTTLAALRSRARTPLDLLLLHGREADRIVLAGTVRGQGGSPRDRIFDVLMRRLDAMQPHRPGILRLLSDMKRDPFLALFLAPHLLVSMGWMLEAAEIDAALPAGAWRAPGLAVVWLAAVRAWHADDSPDLGATMAALDRALDRAEGIARGLRLPIAPDNAEAGATEAAAPAD</sequence>
<name>A0ABS5F8E5_9PROT</name>
<dbReference type="Gene3D" id="1.10.357.10">
    <property type="entry name" value="Tetracycline Repressor, domain 2"/>
    <property type="match status" value="1"/>
</dbReference>
<evidence type="ECO:0000313" key="1">
    <source>
        <dbReference type="EMBL" id="MBR0668415.1"/>
    </source>
</evidence>
<dbReference type="EMBL" id="JAAGBB010000056">
    <property type="protein sequence ID" value="MBR0668415.1"/>
    <property type="molecule type" value="Genomic_DNA"/>
</dbReference>
<evidence type="ECO:0000313" key="2">
    <source>
        <dbReference type="Proteomes" id="UP001196870"/>
    </source>
</evidence>
<protein>
    <submittedName>
        <fullName evidence="1">TetR family transcriptional regulator</fullName>
    </submittedName>
</protein>
<reference evidence="2" key="1">
    <citation type="journal article" date="2021" name="Syst. Appl. Microbiol.">
        <title>Roseomonas hellenica sp. nov., isolated from roots of wild-growing Alkanna tinctoria.</title>
        <authorList>
            <person name="Rat A."/>
            <person name="Naranjo H.D."/>
            <person name="Lebbe L."/>
            <person name="Cnockaert M."/>
            <person name="Krigas N."/>
            <person name="Grigoriadou K."/>
            <person name="Maloupa E."/>
            <person name="Willems A."/>
        </authorList>
    </citation>
    <scope>NUCLEOTIDE SEQUENCE [LARGE SCALE GENOMIC DNA]</scope>
    <source>
        <strain evidence="2">LMG 31523</strain>
    </source>
</reference>
<dbReference type="RefSeq" id="WP_211856188.1">
    <property type="nucleotide sequence ID" value="NZ_JAAGBB010000056.1"/>
</dbReference>
<keyword evidence="2" id="KW-1185">Reference proteome</keyword>
<dbReference type="Proteomes" id="UP001196870">
    <property type="component" value="Unassembled WGS sequence"/>
</dbReference>
<proteinExistence type="predicted"/>